<dbReference type="Pfam" id="PF14244">
    <property type="entry name" value="Retrotran_gag_3"/>
    <property type="match status" value="1"/>
</dbReference>
<dbReference type="PANTHER" id="PTHR37610">
    <property type="entry name" value="CCHC-TYPE DOMAIN-CONTAINING PROTEIN"/>
    <property type="match status" value="1"/>
</dbReference>
<dbReference type="KEGG" id="mcha:111015239"/>
<sequence length="390" mass="43328">MADQEITSSVPTSSTAGTTTIESQLNPYLIHHSTAPTTMLVTQQLLGASNYNSWCRSMLIALSGKNKVGFIDGTIKKPNGNLLAAWKCNNDIITSWIINSVSKEIAASIIYTGSAKDIWDELKERFQQSDAPRIFQLRKELVTTIQGTLSIEAYYTKLKTVWQELTDYRPTIDCTCSGLKSLSEFFQSEYVMTFLMGLNESYAKIRAQILLMDPIPPMNKVFSLLIQEERQRAIGTINPPLPSMAMAVAEISKRNSATQFRRKDNRSFCTHCGLRGHVIDKCYKLHGYPPGYRANNPAARIGQLHNPNGTSHSNGVVANQVSEKNVDITSSPAIQRPSNSSPAFFNSLNSSQYSQLMEMLQSHLQAAKPETITPMNHVAGQVTIENDWQG</sequence>
<accession>A0A6J1CXR2</accession>
<dbReference type="GeneID" id="111015239"/>
<dbReference type="OrthoDB" id="999366at2759"/>
<gene>
    <name evidence="4" type="primary">LOC111015239</name>
</gene>
<proteinExistence type="predicted"/>
<dbReference type="Pfam" id="PF03732">
    <property type="entry name" value="Retrotrans_gag"/>
    <property type="match status" value="1"/>
</dbReference>
<dbReference type="InterPro" id="IPR005162">
    <property type="entry name" value="Retrotrans_gag_dom"/>
</dbReference>
<organism evidence="3 4">
    <name type="scientific">Momordica charantia</name>
    <name type="common">Bitter gourd</name>
    <name type="synonym">Balsam pear</name>
    <dbReference type="NCBI Taxonomy" id="3673"/>
    <lineage>
        <taxon>Eukaryota</taxon>
        <taxon>Viridiplantae</taxon>
        <taxon>Streptophyta</taxon>
        <taxon>Embryophyta</taxon>
        <taxon>Tracheophyta</taxon>
        <taxon>Spermatophyta</taxon>
        <taxon>Magnoliopsida</taxon>
        <taxon>eudicotyledons</taxon>
        <taxon>Gunneridae</taxon>
        <taxon>Pentapetalae</taxon>
        <taxon>rosids</taxon>
        <taxon>fabids</taxon>
        <taxon>Cucurbitales</taxon>
        <taxon>Cucurbitaceae</taxon>
        <taxon>Momordiceae</taxon>
        <taxon>Momordica</taxon>
    </lineage>
</organism>
<dbReference type="InterPro" id="IPR029472">
    <property type="entry name" value="Copia-like_N"/>
</dbReference>
<dbReference type="RefSeq" id="XP_022145891.1">
    <property type="nucleotide sequence ID" value="XM_022290199.1"/>
</dbReference>
<evidence type="ECO:0000259" key="2">
    <source>
        <dbReference type="Pfam" id="PF14244"/>
    </source>
</evidence>
<name>A0A6J1CXR2_MOMCH</name>
<dbReference type="AlphaFoldDB" id="A0A6J1CXR2"/>
<dbReference type="Proteomes" id="UP000504603">
    <property type="component" value="Unplaced"/>
</dbReference>
<feature type="domain" description="Retrotransposon gag" evidence="1">
    <location>
        <begin position="94"/>
        <end position="199"/>
    </location>
</feature>
<dbReference type="PANTHER" id="PTHR37610:SF97">
    <property type="entry name" value="RETROTRANSPOSON GAG DOMAIN-CONTAINING PROTEIN"/>
    <property type="match status" value="1"/>
</dbReference>
<feature type="domain" description="Retrotransposon Copia-like N-terminal" evidence="2">
    <location>
        <begin position="31"/>
        <end position="79"/>
    </location>
</feature>
<evidence type="ECO:0000313" key="4">
    <source>
        <dbReference type="RefSeq" id="XP_022145891.1"/>
    </source>
</evidence>
<evidence type="ECO:0000313" key="3">
    <source>
        <dbReference type="Proteomes" id="UP000504603"/>
    </source>
</evidence>
<protein>
    <submittedName>
        <fullName evidence="4">Uncharacterized protein LOC111015239</fullName>
    </submittedName>
</protein>
<evidence type="ECO:0000259" key="1">
    <source>
        <dbReference type="Pfam" id="PF03732"/>
    </source>
</evidence>
<reference evidence="4" key="1">
    <citation type="submission" date="2025-08" db="UniProtKB">
        <authorList>
            <consortium name="RefSeq"/>
        </authorList>
    </citation>
    <scope>IDENTIFICATION</scope>
</reference>
<keyword evidence="3" id="KW-1185">Reference proteome</keyword>